<dbReference type="EMBL" id="OU503038">
    <property type="protein sequence ID" value="CAI9758411.1"/>
    <property type="molecule type" value="Genomic_DNA"/>
</dbReference>
<dbReference type="EC" id="2.7.11.1" evidence="2"/>
<dbReference type="PANTHER" id="PTHR33138">
    <property type="entry name" value="OS01G0690200 PROTEIN"/>
    <property type="match status" value="1"/>
</dbReference>
<proteinExistence type="predicted"/>
<feature type="domain" description="Wall-associated receptor kinase galacturonan-binding" evidence="8">
    <location>
        <begin position="71"/>
        <end position="134"/>
    </location>
</feature>
<dbReference type="GO" id="GO:0030247">
    <property type="term" value="F:polysaccharide binding"/>
    <property type="evidence" value="ECO:0007669"/>
    <property type="project" value="InterPro"/>
</dbReference>
<dbReference type="GO" id="GO:0016020">
    <property type="term" value="C:membrane"/>
    <property type="evidence" value="ECO:0007669"/>
    <property type="project" value="UniProtKB-SubCell"/>
</dbReference>
<comment type="catalytic activity">
    <reaction evidence="6">
        <text>L-seryl-[protein] + ATP = O-phospho-L-seryl-[protein] + ADP + H(+)</text>
        <dbReference type="Rhea" id="RHEA:17989"/>
        <dbReference type="Rhea" id="RHEA-COMP:9863"/>
        <dbReference type="Rhea" id="RHEA-COMP:11604"/>
        <dbReference type="ChEBI" id="CHEBI:15378"/>
        <dbReference type="ChEBI" id="CHEBI:29999"/>
        <dbReference type="ChEBI" id="CHEBI:30616"/>
        <dbReference type="ChEBI" id="CHEBI:83421"/>
        <dbReference type="ChEBI" id="CHEBI:456216"/>
        <dbReference type="EC" id="2.7.11.1"/>
    </reaction>
</comment>
<keyword evidence="4" id="KW-0325">Glycoprotein</keyword>
<accession>A0AAD2DP01</accession>
<keyword evidence="11" id="KW-1185">Reference proteome</keyword>
<feature type="signal peptide" evidence="7">
    <location>
        <begin position="1"/>
        <end position="27"/>
    </location>
</feature>
<evidence type="ECO:0000313" key="10">
    <source>
        <dbReference type="EMBL" id="CAI9758411.1"/>
    </source>
</evidence>
<comment type="subcellular location">
    <subcellularLocation>
        <location evidence="1">Membrane</location>
        <topology evidence="1">Single-pass membrane protein</topology>
    </subcellularLocation>
</comment>
<gene>
    <name evidence="10" type="ORF">FPE_LOCUS5841</name>
</gene>
<evidence type="ECO:0000256" key="7">
    <source>
        <dbReference type="SAM" id="SignalP"/>
    </source>
</evidence>
<dbReference type="PANTHER" id="PTHR33138:SF72">
    <property type="entry name" value="WALL-ASSOCIATED RECEPTOR KINASE CARBOXY-TERMINAL PROTEIN"/>
    <property type="match status" value="1"/>
</dbReference>
<evidence type="ECO:0000256" key="1">
    <source>
        <dbReference type="ARBA" id="ARBA00004167"/>
    </source>
</evidence>
<dbReference type="Pfam" id="PF13947">
    <property type="entry name" value="GUB_WAK_bind"/>
    <property type="match status" value="1"/>
</dbReference>
<keyword evidence="3 7" id="KW-0732">Signal</keyword>
<evidence type="ECO:0000256" key="3">
    <source>
        <dbReference type="ARBA" id="ARBA00022729"/>
    </source>
</evidence>
<evidence type="ECO:0000313" key="11">
    <source>
        <dbReference type="Proteomes" id="UP000834106"/>
    </source>
</evidence>
<dbReference type="Proteomes" id="UP000834106">
    <property type="component" value="Chromosome 3"/>
</dbReference>
<dbReference type="AlphaFoldDB" id="A0AAD2DP01"/>
<feature type="domain" description="Wall-associated receptor kinase C-terminal" evidence="9">
    <location>
        <begin position="188"/>
        <end position="287"/>
    </location>
</feature>
<reference evidence="10" key="1">
    <citation type="submission" date="2023-05" db="EMBL/GenBank/DDBJ databases">
        <authorList>
            <person name="Huff M."/>
        </authorList>
    </citation>
    <scope>NUCLEOTIDE SEQUENCE</scope>
</reference>
<protein>
    <recommendedName>
        <fullName evidence="2">non-specific serine/threonine protein kinase</fullName>
        <ecNumber evidence="2">2.7.11.1</ecNumber>
    </recommendedName>
</protein>
<dbReference type="InterPro" id="IPR025287">
    <property type="entry name" value="WAK_GUB"/>
</dbReference>
<evidence type="ECO:0000256" key="6">
    <source>
        <dbReference type="ARBA" id="ARBA00048679"/>
    </source>
</evidence>
<sequence length="303" mass="32844">MHPKLTRRYFLPLISLLLIRYIPGSLCQNGGEYATCGAPFQCAGIRGISYPFFGWDRPEYCGYPGFQLNNCQGDCAGIRGISYPFFGGDRPEYCGYPGFQLNNCQGDVPILTISSVRYRVLEIDNSGKTVRVAREDLWNITCPRFLYNTTLEQNVFLLSPNYPIITLYYGCSTINGQAIPQLPSMFPCVVNDTSSASFFTVGGNFPSIPGLETGIRCETNISVPVNQAAAGFLAGSTASIVSLQDALASGFSLQWSANNNVCENCTRSGGLCGTNRDSQSFACYCVNGTSASTCNSIETENGT</sequence>
<organism evidence="10 11">
    <name type="scientific">Fraxinus pennsylvanica</name>
    <dbReference type="NCBI Taxonomy" id="56036"/>
    <lineage>
        <taxon>Eukaryota</taxon>
        <taxon>Viridiplantae</taxon>
        <taxon>Streptophyta</taxon>
        <taxon>Embryophyta</taxon>
        <taxon>Tracheophyta</taxon>
        <taxon>Spermatophyta</taxon>
        <taxon>Magnoliopsida</taxon>
        <taxon>eudicotyledons</taxon>
        <taxon>Gunneridae</taxon>
        <taxon>Pentapetalae</taxon>
        <taxon>asterids</taxon>
        <taxon>lamiids</taxon>
        <taxon>Lamiales</taxon>
        <taxon>Oleaceae</taxon>
        <taxon>Oleeae</taxon>
        <taxon>Fraxinus</taxon>
    </lineage>
</organism>
<name>A0AAD2DP01_9LAMI</name>
<evidence type="ECO:0000256" key="5">
    <source>
        <dbReference type="ARBA" id="ARBA00047899"/>
    </source>
</evidence>
<comment type="catalytic activity">
    <reaction evidence="5">
        <text>L-threonyl-[protein] + ATP = O-phospho-L-threonyl-[protein] + ADP + H(+)</text>
        <dbReference type="Rhea" id="RHEA:46608"/>
        <dbReference type="Rhea" id="RHEA-COMP:11060"/>
        <dbReference type="Rhea" id="RHEA-COMP:11605"/>
        <dbReference type="ChEBI" id="CHEBI:15378"/>
        <dbReference type="ChEBI" id="CHEBI:30013"/>
        <dbReference type="ChEBI" id="CHEBI:30616"/>
        <dbReference type="ChEBI" id="CHEBI:61977"/>
        <dbReference type="ChEBI" id="CHEBI:456216"/>
        <dbReference type="EC" id="2.7.11.1"/>
    </reaction>
</comment>
<evidence type="ECO:0000256" key="2">
    <source>
        <dbReference type="ARBA" id="ARBA00012513"/>
    </source>
</evidence>
<evidence type="ECO:0000259" key="8">
    <source>
        <dbReference type="Pfam" id="PF13947"/>
    </source>
</evidence>
<dbReference type="Pfam" id="PF14380">
    <property type="entry name" value="WAK_assoc"/>
    <property type="match status" value="1"/>
</dbReference>
<dbReference type="InterPro" id="IPR032872">
    <property type="entry name" value="WAK_assoc_C"/>
</dbReference>
<evidence type="ECO:0000256" key="4">
    <source>
        <dbReference type="ARBA" id="ARBA00023180"/>
    </source>
</evidence>
<dbReference type="GO" id="GO:0004674">
    <property type="term" value="F:protein serine/threonine kinase activity"/>
    <property type="evidence" value="ECO:0007669"/>
    <property type="project" value="UniProtKB-EC"/>
</dbReference>
<evidence type="ECO:0000259" key="9">
    <source>
        <dbReference type="Pfam" id="PF14380"/>
    </source>
</evidence>
<feature type="chain" id="PRO_5042249035" description="non-specific serine/threonine protein kinase" evidence="7">
    <location>
        <begin position="28"/>
        <end position="303"/>
    </location>
</feature>